<dbReference type="Pfam" id="PF00412">
    <property type="entry name" value="LIM"/>
    <property type="match status" value="1"/>
</dbReference>
<feature type="non-terminal residue" evidence="9">
    <location>
        <position position="1"/>
    </location>
</feature>
<feature type="region of interest" description="Disordered" evidence="6">
    <location>
        <begin position="15"/>
        <end position="65"/>
    </location>
</feature>
<sequence length="316" mass="35149">MVWDNGLSVKEVTEMKKKTPRFPSRERNFAMRRRGPRRSSLIIGGASPIGAPPIEPQDVAEPDRRTYEDPCSSDCNVKNCTSCKCPREAHDVCHDEWVSVRSRLGLKGDESNGPIGVDPREKGLAWVPPGLPSHKMEEYFSMLPEIAVPRLSTPGERHRDRQLAIQLPKQDLARAYCRHLDPKHASSADDFMAARNEIALDIGSVQEVLERDLECGVCESSLKYGSLAVSASKLGLLYHPTCFRCADCKELLVDLAYCVHDDMLFCERHYAEQLKPRCAACDELRLLNGYDQWSTILATSVAAAATAAVAAADQHR</sequence>
<reference evidence="9" key="1">
    <citation type="submission" date="2020-02" db="EMBL/GenBank/DDBJ databases">
        <title>Relaxed selection underlies rapid genomic changes in the transitions from sociality to social parasitism in ants.</title>
        <authorList>
            <person name="Bi X."/>
        </authorList>
    </citation>
    <scope>NUCLEOTIDE SEQUENCE</scope>
    <source>
        <strain evidence="9">BGI-DK2014c</strain>
        <tissue evidence="9">Whole body</tissue>
    </source>
</reference>
<evidence type="ECO:0000259" key="8">
    <source>
        <dbReference type="PROSITE" id="PS51303"/>
    </source>
</evidence>
<dbReference type="EMBL" id="JAANIA010001165">
    <property type="protein sequence ID" value="KAG5321459.1"/>
    <property type="molecule type" value="Genomic_DNA"/>
</dbReference>
<evidence type="ECO:0000256" key="3">
    <source>
        <dbReference type="ARBA" id="ARBA00022833"/>
    </source>
</evidence>
<dbReference type="GO" id="GO:0008270">
    <property type="term" value="F:zinc ion binding"/>
    <property type="evidence" value="ECO:0007669"/>
    <property type="project" value="InterPro"/>
</dbReference>
<feature type="non-terminal residue" evidence="9">
    <location>
        <position position="316"/>
    </location>
</feature>
<dbReference type="PROSITE" id="PS50023">
    <property type="entry name" value="LIM_DOMAIN_2"/>
    <property type="match status" value="1"/>
</dbReference>
<evidence type="ECO:0000313" key="9">
    <source>
        <dbReference type="EMBL" id="KAG5321459.1"/>
    </source>
</evidence>
<dbReference type="Proteomes" id="UP000668214">
    <property type="component" value="Unassembled WGS sequence"/>
</dbReference>
<proteinExistence type="predicted"/>
<dbReference type="SMART" id="SM00132">
    <property type="entry name" value="LIM"/>
    <property type="match status" value="1"/>
</dbReference>
<protein>
    <submittedName>
        <fullName evidence="9">ESN protein</fullName>
    </submittedName>
</protein>
<dbReference type="SUPFAM" id="SSF57716">
    <property type="entry name" value="Glucocorticoid receptor-like (DNA-binding domain)"/>
    <property type="match status" value="1"/>
</dbReference>
<organism evidence="9 10">
    <name type="scientific">Pseudoatta argentina</name>
    <dbReference type="NCBI Taxonomy" id="621737"/>
    <lineage>
        <taxon>Eukaryota</taxon>
        <taxon>Metazoa</taxon>
        <taxon>Ecdysozoa</taxon>
        <taxon>Arthropoda</taxon>
        <taxon>Hexapoda</taxon>
        <taxon>Insecta</taxon>
        <taxon>Pterygota</taxon>
        <taxon>Neoptera</taxon>
        <taxon>Endopterygota</taxon>
        <taxon>Hymenoptera</taxon>
        <taxon>Apocrita</taxon>
        <taxon>Aculeata</taxon>
        <taxon>Formicoidea</taxon>
        <taxon>Formicidae</taxon>
        <taxon>Myrmicinae</taxon>
        <taxon>Pseudoatta</taxon>
    </lineage>
</organism>
<dbReference type="AlphaFoldDB" id="A0A836JIJ7"/>
<dbReference type="Pfam" id="PF06297">
    <property type="entry name" value="PET"/>
    <property type="match status" value="1"/>
</dbReference>
<keyword evidence="3 5" id="KW-0862">Zinc</keyword>
<evidence type="ECO:0000256" key="4">
    <source>
        <dbReference type="ARBA" id="ARBA00023038"/>
    </source>
</evidence>
<keyword evidence="4 5" id="KW-0440">LIM domain</keyword>
<accession>A0A836JIJ7</accession>
<evidence type="ECO:0000256" key="2">
    <source>
        <dbReference type="ARBA" id="ARBA00022737"/>
    </source>
</evidence>
<dbReference type="PANTHER" id="PTHR24211:SF37">
    <property type="entry name" value="PROTEIN ESPINAS-LIKE PROTEIN"/>
    <property type="match status" value="1"/>
</dbReference>
<gene>
    <name evidence="9" type="primary">Esn</name>
    <name evidence="9" type="ORF">G6Z78_0002053</name>
</gene>
<evidence type="ECO:0000259" key="7">
    <source>
        <dbReference type="PROSITE" id="PS50023"/>
    </source>
</evidence>
<name>A0A836JIJ7_9HYME</name>
<dbReference type="InterPro" id="IPR047120">
    <property type="entry name" value="Pk/Esn/Tes"/>
</dbReference>
<evidence type="ECO:0000256" key="1">
    <source>
        <dbReference type="ARBA" id="ARBA00022723"/>
    </source>
</evidence>
<dbReference type="InterPro" id="IPR010442">
    <property type="entry name" value="PET_domain"/>
</dbReference>
<evidence type="ECO:0000256" key="6">
    <source>
        <dbReference type="SAM" id="MobiDB-lite"/>
    </source>
</evidence>
<feature type="domain" description="LIM zinc-binding" evidence="7">
    <location>
        <begin position="213"/>
        <end position="276"/>
    </location>
</feature>
<evidence type="ECO:0000313" key="10">
    <source>
        <dbReference type="Proteomes" id="UP000668214"/>
    </source>
</evidence>
<dbReference type="PANTHER" id="PTHR24211">
    <property type="entry name" value="LIM DOMAIN-CONTAINING PROTEIN"/>
    <property type="match status" value="1"/>
</dbReference>
<dbReference type="CDD" id="cd09830">
    <property type="entry name" value="PET_LIMPETin_LIM-9"/>
    <property type="match status" value="1"/>
</dbReference>
<dbReference type="InterPro" id="IPR001781">
    <property type="entry name" value="Znf_LIM"/>
</dbReference>
<keyword evidence="2" id="KW-0677">Repeat</keyword>
<keyword evidence="10" id="KW-1185">Reference proteome</keyword>
<keyword evidence="1 5" id="KW-0479">Metal-binding</keyword>
<feature type="compositionally biased region" description="Basic and acidic residues" evidence="6">
    <location>
        <begin position="15"/>
        <end position="29"/>
    </location>
</feature>
<dbReference type="Gene3D" id="2.10.110.10">
    <property type="entry name" value="Cysteine Rich Protein"/>
    <property type="match status" value="1"/>
</dbReference>
<comment type="caution">
    <text evidence="9">The sequence shown here is derived from an EMBL/GenBank/DDBJ whole genome shotgun (WGS) entry which is preliminary data.</text>
</comment>
<dbReference type="PROSITE" id="PS51303">
    <property type="entry name" value="PET"/>
    <property type="match status" value="1"/>
</dbReference>
<evidence type="ECO:0000256" key="5">
    <source>
        <dbReference type="PROSITE-ProRule" id="PRU00125"/>
    </source>
</evidence>
<feature type="domain" description="PET" evidence="8">
    <location>
        <begin position="105"/>
        <end position="214"/>
    </location>
</feature>
<dbReference type="PROSITE" id="PS00478">
    <property type="entry name" value="LIM_DOMAIN_1"/>
    <property type="match status" value="1"/>
</dbReference>